<feature type="repeat" description="TPR" evidence="1">
    <location>
        <begin position="359"/>
        <end position="392"/>
    </location>
</feature>
<protein>
    <submittedName>
        <fullName evidence="3">Tetratricopeptide repeat protein</fullName>
    </submittedName>
</protein>
<gene>
    <name evidence="3" type="ORF">G5A70_07975</name>
</gene>
<evidence type="ECO:0000313" key="4">
    <source>
        <dbReference type="Proteomes" id="UP000822142"/>
    </source>
</evidence>
<reference evidence="3 4" key="1">
    <citation type="journal article" date="2020" name="Cell Host Microbe">
        <title>Functional and Genomic Variation between Human-Derived Isolates of Lachnospiraceae Reveals Inter- and Intra-Species Diversity.</title>
        <authorList>
            <person name="Sorbara M.T."/>
            <person name="Littmann E.R."/>
            <person name="Fontana E."/>
            <person name="Moody T.U."/>
            <person name="Kohout C.E."/>
            <person name="Gjonbalaj M."/>
            <person name="Eaton V."/>
            <person name="Seok R."/>
            <person name="Leiner I.M."/>
            <person name="Pamer E.G."/>
        </authorList>
    </citation>
    <scope>NUCLEOTIDE SEQUENCE [LARGE SCALE GENOMIC DNA]</scope>
    <source>
        <strain evidence="3 4">MSK.15.26</strain>
    </source>
</reference>
<keyword evidence="2" id="KW-0472">Membrane</keyword>
<organism evidence="3 4">
    <name type="scientific">Blautia hansenii</name>
    <name type="common">Ruminococcus hansenii</name>
    <dbReference type="NCBI Taxonomy" id="1322"/>
    <lineage>
        <taxon>Bacteria</taxon>
        <taxon>Bacillati</taxon>
        <taxon>Bacillota</taxon>
        <taxon>Clostridia</taxon>
        <taxon>Lachnospirales</taxon>
        <taxon>Lachnospiraceae</taxon>
        <taxon>Blautia</taxon>
    </lineage>
</organism>
<evidence type="ECO:0000313" key="3">
    <source>
        <dbReference type="EMBL" id="NSJ86112.1"/>
    </source>
</evidence>
<dbReference type="SUPFAM" id="SSF48452">
    <property type="entry name" value="TPR-like"/>
    <property type="match status" value="2"/>
</dbReference>
<sequence length="434" mass="50212">MVKKIRFLIVGIVMLLVIVLLIRKPHESETESLLAYAKIMVEGQEIKTKQYNEIKTYLQSSEENSQHDFLAGVTAYAQGDYGTAAKEFMSAAERIQEQDDDFIKIYTYVLLNESLQYDERETEDFAENSQKALNYMAQSKEYRNNVDLCWRIASIFLENQENNKQGARLLEEYVTNVKGLKAESKVRLYGNIGQLYSIDGDYSVALQYCWRGLELLESSPLIPNRSKYMSKFLAVLGDNAYGLEQYQTAIEYYEQSLEIFQKREDDDLLADASLALVNEGAAYLELGQHKKVLSVLDELEELIPKIPESQKDDIQILWGNLRAQLYMNEGNLEQAEYELEAAKELLNTDDVEYSLNKDVYLDYSYARLYKEQGKFDEALELYRQIVTRSADAGLGLEKNAYSDRADIYMQENNMNAYIETREQYVEVIELKNQQ</sequence>
<dbReference type="InterPro" id="IPR019734">
    <property type="entry name" value="TPR_rpt"/>
</dbReference>
<dbReference type="EMBL" id="JAAITA010000008">
    <property type="protein sequence ID" value="NSJ86112.1"/>
    <property type="molecule type" value="Genomic_DNA"/>
</dbReference>
<dbReference type="Pfam" id="PF13181">
    <property type="entry name" value="TPR_8"/>
    <property type="match status" value="2"/>
</dbReference>
<comment type="caution">
    <text evidence="3">The sequence shown here is derived from an EMBL/GenBank/DDBJ whole genome shotgun (WGS) entry which is preliminary data.</text>
</comment>
<name>A0ABX2IB39_BLAHA</name>
<dbReference type="Proteomes" id="UP000822142">
    <property type="component" value="Unassembled WGS sequence"/>
</dbReference>
<dbReference type="InterPro" id="IPR011990">
    <property type="entry name" value="TPR-like_helical_dom_sf"/>
</dbReference>
<feature type="transmembrane region" description="Helical" evidence="2">
    <location>
        <begin position="7"/>
        <end position="23"/>
    </location>
</feature>
<dbReference type="PROSITE" id="PS50005">
    <property type="entry name" value="TPR"/>
    <property type="match status" value="1"/>
</dbReference>
<evidence type="ECO:0000256" key="1">
    <source>
        <dbReference type="PROSITE-ProRule" id="PRU00339"/>
    </source>
</evidence>
<proteinExistence type="predicted"/>
<keyword evidence="2" id="KW-0812">Transmembrane</keyword>
<keyword evidence="4" id="KW-1185">Reference proteome</keyword>
<keyword evidence="1" id="KW-0802">TPR repeat</keyword>
<accession>A0ABX2IB39</accession>
<dbReference type="SMART" id="SM00028">
    <property type="entry name" value="TPR"/>
    <property type="match status" value="4"/>
</dbReference>
<evidence type="ECO:0000256" key="2">
    <source>
        <dbReference type="SAM" id="Phobius"/>
    </source>
</evidence>
<dbReference type="RefSeq" id="WP_173749141.1">
    <property type="nucleotide sequence ID" value="NZ_JAAITA010000008.1"/>
</dbReference>
<dbReference type="Gene3D" id="1.25.40.10">
    <property type="entry name" value="Tetratricopeptide repeat domain"/>
    <property type="match status" value="1"/>
</dbReference>
<keyword evidence="2" id="KW-1133">Transmembrane helix</keyword>